<dbReference type="SUPFAM" id="SSF54001">
    <property type="entry name" value="Cysteine proteinases"/>
    <property type="match status" value="1"/>
</dbReference>
<keyword evidence="2" id="KW-0645">Protease</keyword>
<evidence type="ECO:0000256" key="4">
    <source>
        <dbReference type="ARBA" id="ARBA00022807"/>
    </source>
</evidence>
<feature type="domain" description="Peptidase C1A papain C-terminal" evidence="8">
    <location>
        <begin position="111"/>
        <end position="324"/>
    </location>
</feature>
<dbReference type="AlphaFoldDB" id="A0A9N9XTT6"/>
<dbReference type="Gene3D" id="3.90.70.10">
    <property type="entry name" value="Cysteine proteinases"/>
    <property type="match status" value="1"/>
</dbReference>
<evidence type="ECO:0000256" key="2">
    <source>
        <dbReference type="ARBA" id="ARBA00022670"/>
    </source>
</evidence>
<dbReference type="InterPro" id="IPR013201">
    <property type="entry name" value="Prot_inhib_I29"/>
</dbReference>
<evidence type="ECO:0000256" key="7">
    <source>
        <dbReference type="SAM" id="SignalP"/>
    </source>
</evidence>
<keyword evidence="7" id="KW-0732">Signal</keyword>
<dbReference type="SMART" id="SM00848">
    <property type="entry name" value="Inhibitor_I29"/>
    <property type="match status" value="1"/>
</dbReference>
<dbReference type="GO" id="GO:0008234">
    <property type="term" value="F:cysteine-type peptidase activity"/>
    <property type="evidence" value="ECO:0007669"/>
    <property type="project" value="UniProtKB-KW"/>
</dbReference>
<sequence>MKRPITIIIVVLISTTIDALSDQEQWLNYKKTYSKSYRNPTHEKYRFSAFQRNLRFIEEHNLKYDKGLVSFEMGMNQFGDISPSDFIEGIKTSKSGKPKNFQNANHGYNNLPDEVDWRKKGAVTEVKDQKNCGACWAFSTTGSVESAHTIKTGNMISLSEQNLVDCAKDHCSGCEGGWMDKAMEYIQLNGIMTEQQYPYQAIDSYCRFNSSDSSVKVQSHVYVKTGDENDLKAAVAAQPVSVAIHVTYMFQFYKQGILNDLTCQNDYNSLNHAVLVVGYGSSSGGDYWIVKNSWASTWGMNGYILMTRNEDNQCGIATSGVYPVV</sequence>
<keyword evidence="11" id="KW-1185">Reference proteome</keyword>
<dbReference type="CDD" id="cd02248">
    <property type="entry name" value="Peptidase_C1A"/>
    <property type="match status" value="1"/>
</dbReference>
<organism evidence="10 11">
    <name type="scientific">Phyllotreta striolata</name>
    <name type="common">Striped flea beetle</name>
    <name type="synonym">Crioceris striolata</name>
    <dbReference type="NCBI Taxonomy" id="444603"/>
    <lineage>
        <taxon>Eukaryota</taxon>
        <taxon>Metazoa</taxon>
        <taxon>Ecdysozoa</taxon>
        <taxon>Arthropoda</taxon>
        <taxon>Hexapoda</taxon>
        <taxon>Insecta</taxon>
        <taxon>Pterygota</taxon>
        <taxon>Neoptera</taxon>
        <taxon>Endopterygota</taxon>
        <taxon>Coleoptera</taxon>
        <taxon>Polyphaga</taxon>
        <taxon>Cucujiformia</taxon>
        <taxon>Chrysomeloidea</taxon>
        <taxon>Chrysomelidae</taxon>
        <taxon>Galerucinae</taxon>
        <taxon>Alticini</taxon>
        <taxon>Phyllotreta</taxon>
    </lineage>
</organism>
<accession>A0A9N9XTT6</accession>
<keyword evidence="5" id="KW-0865">Zymogen</keyword>
<dbReference type="Pfam" id="PF08246">
    <property type="entry name" value="Inhibitor_I29"/>
    <property type="match status" value="1"/>
</dbReference>
<feature type="domain" description="Cathepsin propeptide inhibitor" evidence="9">
    <location>
        <begin position="26"/>
        <end position="86"/>
    </location>
</feature>
<evidence type="ECO:0000259" key="9">
    <source>
        <dbReference type="SMART" id="SM00848"/>
    </source>
</evidence>
<dbReference type="InterPro" id="IPR013128">
    <property type="entry name" value="Peptidase_C1A"/>
</dbReference>
<evidence type="ECO:0000259" key="8">
    <source>
        <dbReference type="SMART" id="SM00645"/>
    </source>
</evidence>
<keyword evidence="6" id="KW-1015">Disulfide bond</keyword>
<name>A0A9N9XTT6_PHYSR</name>
<dbReference type="Proteomes" id="UP001153712">
    <property type="component" value="Chromosome 9"/>
</dbReference>
<dbReference type="PROSITE" id="PS00139">
    <property type="entry name" value="THIOL_PROTEASE_CYS"/>
    <property type="match status" value="1"/>
</dbReference>
<evidence type="ECO:0000256" key="6">
    <source>
        <dbReference type="ARBA" id="ARBA00023157"/>
    </source>
</evidence>
<dbReference type="PROSITE" id="PS00640">
    <property type="entry name" value="THIOL_PROTEASE_ASN"/>
    <property type="match status" value="1"/>
</dbReference>
<dbReference type="GO" id="GO:0006508">
    <property type="term" value="P:proteolysis"/>
    <property type="evidence" value="ECO:0007669"/>
    <property type="project" value="UniProtKB-KW"/>
</dbReference>
<dbReference type="EMBL" id="OU900102">
    <property type="protein sequence ID" value="CAG9864912.1"/>
    <property type="molecule type" value="Genomic_DNA"/>
</dbReference>
<evidence type="ECO:0000313" key="11">
    <source>
        <dbReference type="Proteomes" id="UP001153712"/>
    </source>
</evidence>
<dbReference type="FunFam" id="3.90.70.10:FF:000006">
    <property type="entry name" value="Cathepsin S"/>
    <property type="match status" value="1"/>
</dbReference>
<dbReference type="OrthoDB" id="10253408at2759"/>
<dbReference type="InterPro" id="IPR000169">
    <property type="entry name" value="Pept_cys_AS"/>
</dbReference>
<dbReference type="InterPro" id="IPR025661">
    <property type="entry name" value="Pept_asp_AS"/>
</dbReference>
<reference evidence="10" key="1">
    <citation type="submission" date="2022-01" db="EMBL/GenBank/DDBJ databases">
        <authorList>
            <person name="King R."/>
        </authorList>
    </citation>
    <scope>NUCLEOTIDE SEQUENCE</scope>
</reference>
<evidence type="ECO:0000256" key="1">
    <source>
        <dbReference type="ARBA" id="ARBA00008455"/>
    </source>
</evidence>
<proteinExistence type="inferred from homology"/>
<dbReference type="InterPro" id="IPR025660">
    <property type="entry name" value="Pept_his_AS"/>
</dbReference>
<dbReference type="InterPro" id="IPR038765">
    <property type="entry name" value="Papain-like_cys_pep_sf"/>
</dbReference>
<dbReference type="PRINTS" id="PR00705">
    <property type="entry name" value="PAPAIN"/>
</dbReference>
<keyword evidence="3" id="KW-0378">Hydrolase</keyword>
<protein>
    <submittedName>
        <fullName evidence="10">Uncharacterized protein</fullName>
    </submittedName>
</protein>
<evidence type="ECO:0000256" key="5">
    <source>
        <dbReference type="ARBA" id="ARBA00023145"/>
    </source>
</evidence>
<dbReference type="PANTHER" id="PTHR12411">
    <property type="entry name" value="CYSTEINE PROTEASE FAMILY C1-RELATED"/>
    <property type="match status" value="1"/>
</dbReference>
<evidence type="ECO:0000313" key="10">
    <source>
        <dbReference type="EMBL" id="CAG9864912.1"/>
    </source>
</evidence>
<dbReference type="Pfam" id="PF00112">
    <property type="entry name" value="Peptidase_C1"/>
    <property type="match status" value="1"/>
</dbReference>
<feature type="signal peptide" evidence="7">
    <location>
        <begin position="1"/>
        <end position="19"/>
    </location>
</feature>
<dbReference type="InterPro" id="IPR000668">
    <property type="entry name" value="Peptidase_C1A_C"/>
</dbReference>
<comment type="similarity">
    <text evidence="1">Belongs to the peptidase C1 family.</text>
</comment>
<keyword evidence="4" id="KW-0788">Thiol protease</keyword>
<dbReference type="InterPro" id="IPR039417">
    <property type="entry name" value="Peptidase_C1A_papain-like"/>
</dbReference>
<gene>
    <name evidence="10" type="ORF">PHYEVI_LOCUS11159</name>
</gene>
<evidence type="ECO:0000256" key="3">
    <source>
        <dbReference type="ARBA" id="ARBA00022801"/>
    </source>
</evidence>
<dbReference type="SMART" id="SM00645">
    <property type="entry name" value="Pept_C1"/>
    <property type="match status" value="1"/>
</dbReference>
<feature type="chain" id="PRO_5040343966" evidence="7">
    <location>
        <begin position="20"/>
        <end position="325"/>
    </location>
</feature>
<dbReference type="PROSITE" id="PS00639">
    <property type="entry name" value="THIOL_PROTEASE_HIS"/>
    <property type="match status" value="1"/>
</dbReference>